<keyword evidence="13" id="KW-1185">Reference proteome</keyword>
<feature type="domain" description="DDT" evidence="11">
    <location>
        <begin position="320"/>
        <end position="385"/>
    </location>
</feature>
<dbReference type="PANTHER" id="PTHR31169:SF8">
    <property type="entry name" value="ZINC-FINGER DOMAIN OF MONOAMINE-OXIDASE A REPRESSOR R1 PROTEIN"/>
    <property type="match status" value="1"/>
</dbReference>
<dbReference type="GO" id="GO:0006355">
    <property type="term" value="P:regulation of DNA-templated transcription"/>
    <property type="evidence" value="ECO:0007669"/>
    <property type="project" value="InterPro"/>
</dbReference>
<evidence type="ECO:0000256" key="1">
    <source>
        <dbReference type="ARBA" id="ARBA00004123"/>
    </source>
</evidence>
<dbReference type="InterPro" id="IPR018501">
    <property type="entry name" value="DDT_dom"/>
</dbReference>
<comment type="subcellular location">
    <subcellularLocation>
        <location evidence="2">Cytoplasm</location>
    </subcellularLocation>
    <subcellularLocation>
        <location evidence="1">Nucleus</location>
    </subcellularLocation>
</comment>
<evidence type="ECO:0000256" key="9">
    <source>
        <dbReference type="ARBA" id="ARBA00023242"/>
    </source>
</evidence>
<keyword evidence="10" id="KW-0175">Coiled coil</keyword>
<evidence type="ECO:0000313" key="12">
    <source>
        <dbReference type="EMBL" id="KAK3212108.1"/>
    </source>
</evidence>
<dbReference type="AlphaFoldDB" id="A0AAE0E7B7"/>
<keyword evidence="6" id="KW-0832">Ubl conjugation</keyword>
<evidence type="ECO:0000256" key="3">
    <source>
        <dbReference type="ARBA" id="ARBA00022490"/>
    </source>
</evidence>
<evidence type="ECO:0000256" key="10">
    <source>
        <dbReference type="SAM" id="Coils"/>
    </source>
</evidence>
<proteinExistence type="predicted"/>
<dbReference type="Pfam" id="PF15612">
    <property type="entry name" value="WHIM1"/>
    <property type="match status" value="1"/>
</dbReference>
<organism evidence="12 13">
    <name type="scientific">Dipteronia sinensis</name>
    <dbReference type="NCBI Taxonomy" id="43782"/>
    <lineage>
        <taxon>Eukaryota</taxon>
        <taxon>Viridiplantae</taxon>
        <taxon>Streptophyta</taxon>
        <taxon>Embryophyta</taxon>
        <taxon>Tracheophyta</taxon>
        <taxon>Spermatophyta</taxon>
        <taxon>Magnoliopsida</taxon>
        <taxon>eudicotyledons</taxon>
        <taxon>Gunneridae</taxon>
        <taxon>Pentapetalae</taxon>
        <taxon>rosids</taxon>
        <taxon>malvids</taxon>
        <taxon>Sapindales</taxon>
        <taxon>Sapindaceae</taxon>
        <taxon>Hippocastanoideae</taxon>
        <taxon>Acereae</taxon>
        <taxon>Dipteronia</taxon>
    </lineage>
</organism>
<dbReference type="InterPro" id="IPR028942">
    <property type="entry name" value="WHIM1_dom"/>
</dbReference>
<dbReference type="PANTHER" id="PTHR31169">
    <property type="entry name" value="OS05G0300700 PROTEIN"/>
    <property type="match status" value="1"/>
</dbReference>
<keyword evidence="3" id="KW-0963">Cytoplasm</keyword>
<dbReference type="SMART" id="SM00571">
    <property type="entry name" value="DDT"/>
    <property type="match status" value="1"/>
</dbReference>
<dbReference type="GO" id="GO:0005737">
    <property type="term" value="C:cytoplasm"/>
    <property type="evidence" value="ECO:0007669"/>
    <property type="project" value="UniProtKB-SubCell"/>
</dbReference>
<dbReference type="EMBL" id="JANJYJ010000005">
    <property type="protein sequence ID" value="KAK3212108.1"/>
    <property type="molecule type" value="Genomic_DNA"/>
</dbReference>
<dbReference type="GO" id="GO:0005634">
    <property type="term" value="C:nucleus"/>
    <property type="evidence" value="ECO:0007669"/>
    <property type="project" value="UniProtKB-SubCell"/>
</dbReference>
<gene>
    <name evidence="12" type="ORF">Dsin_016814</name>
</gene>
<evidence type="ECO:0000256" key="4">
    <source>
        <dbReference type="ARBA" id="ARBA00022499"/>
    </source>
</evidence>
<keyword evidence="8" id="KW-0804">Transcription</keyword>
<dbReference type="Proteomes" id="UP001281410">
    <property type="component" value="Unassembled WGS sequence"/>
</dbReference>
<protein>
    <recommendedName>
        <fullName evidence="11">DDT domain-containing protein</fullName>
    </recommendedName>
</protein>
<evidence type="ECO:0000259" key="11">
    <source>
        <dbReference type="PROSITE" id="PS50827"/>
    </source>
</evidence>
<dbReference type="PROSITE" id="PS50827">
    <property type="entry name" value="DDT"/>
    <property type="match status" value="1"/>
</dbReference>
<evidence type="ECO:0000256" key="6">
    <source>
        <dbReference type="ARBA" id="ARBA00022843"/>
    </source>
</evidence>
<name>A0AAE0E7B7_9ROSI</name>
<keyword evidence="7" id="KW-0805">Transcription regulation</keyword>
<dbReference type="InterPro" id="IPR040221">
    <property type="entry name" value="CDCA7/CDA7L"/>
</dbReference>
<keyword evidence="5" id="KW-0597">Phosphoprotein</keyword>
<accession>A0AAE0E7B7</accession>
<evidence type="ECO:0000256" key="7">
    <source>
        <dbReference type="ARBA" id="ARBA00023015"/>
    </source>
</evidence>
<evidence type="ECO:0000256" key="2">
    <source>
        <dbReference type="ARBA" id="ARBA00004496"/>
    </source>
</evidence>
<reference evidence="12" key="1">
    <citation type="journal article" date="2023" name="Plant J.">
        <title>Genome sequences and population genomics provide insights into the demographic history, inbreeding, and mutation load of two 'living fossil' tree species of Dipteronia.</title>
        <authorList>
            <person name="Feng Y."/>
            <person name="Comes H.P."/>
            <person name="Chen J."/>
            <person name="Zhu S."/>
            <person name="Lu R."/>
            <person name="Zhang X."/>
            <person name="Li P."/>
            <person name="Qiu J."/>
            <person name="Olsen K.M."/>
            <person name="Qiu Y."/>
        </authorList>
    </citation>
    <scope>NUCLEOTIDE SEQUENCE</scope>
    <source>
        <strain evidence="12">NBL</strain>
    </source>
</reference>
<evidence type="ECO:0000256" key="5">
    <source>
        <dbReference type="ARBA" id="ARBA00022553"/>
    </source>
</evidence>
<dbReference type="Pfam" id="PF10497">
    <property type="entry name" value="zf-4CXXC_R1"/>
    <property type="match status" value="1"/>
</dbReference>
<feature type="coiled-coil region" evidence="10">
    <location>
        <begin position="462"/>
        <end position="499"/>
    </location>
</feature>
<keyword evidence="4" id="KW-1017">Isopeptide bond</keyword>
<dbReference type="InterPro" id="IPR018866">
    <property type="entry name" value="Znf-4CXXC_R1"/>
</dbReference>
<keyword evidence="9" id="KW-0539">Nucleus</keyword>
<evidence type="ECO:0000313" key="13">
    <source>
        <dbReference type="Proteomes" id="UP001281410"/>
    </source>
</evidence>
<evidence type="ECO:0000256" key="8">
    <source>
        <dbReference type="ARBA" id="ARBA00023163"/>
    </source>
</evidence>
<sequence length="635" mass="70748">MAITSIDGTSAPKLKEPKRTKCPGVRVIRGITYDSENGKSCHQCRQKTTAFSATCKNLKGSKQCTINFCHKCLLNRYGEKAEDVALLDDWKCPKCRGICNCSQCMKKRGHKPTGQLAHAAKATGFSSVSEMLRIRGHDSSNHEKKIAEETVASVKESLSPNMESIADSPGKENSFDGNCDLNLKSQNLRPVLNDKISEKKKQEGLKEICNSSGDVDISMRKKTLKEPKISEEIIKEEKDTVYWKISEKKRLKFSEEISKDKNPKVSEGIVMNDVIANENDGGYFVENKKSKTQALNNDATDVQLPLGANLTTIAGTEITPENVGSALQFLEFCAAFGEVLDLSKGHAEYIIRGLIRGKVRRTGQSCPIIQLHVKLLSLIQQEDMGEKSPSLSSASGTNSWLRDLEKCVSESKCPLNDISIDCCGADGYDMLDCSKKLKLLNFLCDEALSTKALRSWIDDQNSKFVEREKQAKEKVLAAKEKEKQLKKKLQDEVAKAIIDKNGAPLSIDEHEAIISKIKSETAQAHSEMLEAVGMVPQKRQRSDAVRTDPILLEDNGHAFWRLKGYAGEPDILLQDLQGSWDVYDEKWYVYDADQKPAIEKYISTRTKRLRVRKAAENPTIGSVETDSVIGMMREV</sequence>
<comment type="caution">
    <text evidence="12">The sequence shown here is derived from an EMBL/GenBank/DDBJ whole genome shotgun (WGS) entry which is preliminary data.</text>
</comment>